<organism evidence="2 3">
    <name type="scientific">Portunus trituberculatus</name>
    <name type="common">Swimming crab</name>
    <name type="synonym">Neptunus trituberculatus</name>
    <dbReference type="NCBI Taxonomy" id="210409"/>
    <lineage>
        <taxon>Eukaryota</taxon>
        <taxon>Metazoa</taxon>
        <taxon>Ecdysozoa</taxon>
        <taxon>Arthropoda</taxon>
        <taxon>Crustacea</taxon>
        <taxon>Multicrustacea</taxon>
        <taxon>Malacostraca</taxon>
        <taxon>Eumalacostraca</taxon>
        <taxon>Eucarida</taxon>
        <taxon>Decapoda</taxon>
        <taxon>Pleocyemata</taxon>
        <taxon>Brachyura</taxon>
        <taxon>Eubrachyura</taxon>
        <taxon>Portunoidea</taxon>
        <taxon>Portunidae</taxon>
        <taxon>Portuninae</taxon>
        <taxon>Portunus</taxon>
    </lineage>
</organism>
<reference evidence="2 3" key="1">
    <citation type="submission" date="2019-05" db="EMBL/GenBank/DDBJ databases">
        <title>Another draft genome of Portunus trituberculatus and its Hox gene families provides insights of decapod evolution.</title>
        <authorList>
            <person name="Jeong J.-H."/>
            <person name="Song I."/>
            <person name="Kim S."/>
            <person name="Choi T."/>
            <person name="Kim D."/>
            <person name="Ryu S."/>
            <person name="Kim W."/>
        </authorList>
    </citation>
    <scope>NUCLEOTIDE SEQUENCE [LARGE SCALE GENOMIC DNA]</scope>
    <source>
        <tissue evidence="2">Muscle</tissue>
    </source>
</reference>
<accession>A0A5B7FNB0</accession>
<evidence type="ECO:0000313" key="3">
    <source>
        <dbReference type="Proteomes" id="UP000324222"/>
    </source>
</evidence>
<sequence>MGLSRQAHERRPPIREIGGGGEELAITQDCQAHQVTLLRAGEFLRRGQANDQKITHPWNERQPGMMRRGKIHLAHTGPARRPEELKLENYGSKEA</sequence>
<evidence type="ECO:0000256" key="1">
    <source>
        <dbReference type="SAM" id="MobiDB-lite"/>
    </source>
</evidence>
<dbReference type="Proteomes" id="UP000324222">
    <property type="component" value="Unassembled WGS sequence"/>
</dbReference>
<evidence type="ECO:0000313" key="2">
    <source>
        <dbReference type="EMBL" id="MPC47962.1"/>
    </source>
</evidence>
<feature type="region of interest" description="Disordered" evidence="1">
    <location>
        <begin position="1"/>
        <end position="22"/>
    </location>
</feature>
<dbReference type="AlphaFoldDB" id="A0A5B7FNB0"/>
<gene>
    <name evidence="2" type="ORF">E2C01_041723</name>
</gene>
<feature type="region of interest" description="Disordered" evidence="1">
    <location>
        <begin position="74"/>
        <end position="95"/>
    </location>
</feature>
<keyword evidence="3" id="KW-1185">Reference proteome</keyword>
<protein>
    <submittedName>
        <fullName evidence="2">Uncharacterized protein</fullName>
    </submittedName>
</protein>
<feature type="compositionally biased region" description="Basic and acidic residues" evidence="1">
    <location>
        <begin position="1"/>
        <end position="14"/>
    </location>
</feature>
<feature type="compositionally biased region" description="Basic and acidic residues" evidence="1">
    <location>
        <begin position="80"/>
        <end position="95"/>
    </location>
</feature>
<name>A0A5B7FNB0_PORTR</name>
<proteinExistence type="predicted"/>
<comment type="caution">
    <text evidence="2">The sequence shown here is derived from an EMBL/GenBank/DDBJ whole genome shotgun (WGS) entry which is preliminary data.</text>
</comment>
<dbReference type="EMBL" id="VSRR010008027">
    <property type="protein sequence ID" value="MPC47962.1"/>
    <property type="molecule type" value="Genomic_DNA"/>
</dbReference>